<gene>
    <name evidence="1" type="ORF">JCM31826_09500</name>
</gene>
<keyword evidence="2" id="KW-1185">Reference proteome</keyword>
<name>A0A401XKC9_9FLAO</name>
<sequence>MVLAGEVNLLGCKDEKKVLLWRGDRQQSTGRLVFLHNSIVHFFARFTKKYMGKKCVFLFENFVDI</sequence>
<dbReference type="Proteomes" id="UP000286715">
    <property type="component" value="Unassembled WGS sequence"/>
</dbReference>
<dbReference type="EMBL" id="BHZE01000007">
    <property type="protein sequence ID" value="GCD77468.1"/>
    <property type="molecule type" value="Genomic_DNA"/>
</dbReference>
<comment type="caution">
    <text evidence="1">The sequence shown here is derived from an EMBL/GenBank/DDBJ whole genome shotgun (WGS) entry which is preliminary data.</text>
</comment>
<evidence type="ECO:0000313" key="2">
    <source>
        <dbReference type="Proteomes" id="UP000286715"/>
    </source>
</evidence>
<organism evidence="1 2">
    <name type="scientific">Thermaurantimonas aggregans</name>
    <dbReference type="NCBI Taxonomy" id="2173829"/>
    <lineage>
        <taxon>Bacteria</taxon>
        <taxon>Pseudomonadati</taxon>
        <taxon>Bacteroidota</taxon>
        <taxon>Flavobacteriia</taxon>
        <taxon>Flavobacteriales</taxon>
        <taxon>Schleiferiaceae</taxon>
        <taxon>Thermaurantimonas</taxon>
    </lineage>
</organism>
<evidence type="ECO:0000313" key="1">
    <source>
        <dbReference type="EMBL" id="GCD77468.1"/>
    </source>
</evidence>
<protein>
    <submittedName>
        <fullName evidence="1">Uncharacterized protein</fullName>
    </submittedName>
</protein>
<proteinExistence type="predicted"/>
<dbReference type="AlphaFoldDB" id="A0A401XKC9"/>
<reference evidence="1 2" key="1">
    <citation type="submission" date="2018-11" db="EMBL/GenBank/DDBJ databases">
        <title>Schleiferia aggregans sp. nov., a moderately thermophilic heterotrophic bacterium isolated from microbial mats at a terrestrial hot spring.</title>
        <authorList>
            <person name="Iino T."/>
            <person name="Ohkuma M."/>
            <person name="Haruta S."/>
        </authorList>
    </citation>
    <scope>NUCLEOTIDE SEQUENCE [LARGE SCALE GENOMIC DNA]</scope>
    <source>
        <strain evidence="1 2">LA</strain>
    </source>
</reference>
<accession>A0A401XKC9</accession>